<dbReference type="Proteomes" id="UP000616769">
    <property type="component" value="Unassembled WGS sequence"/>
</dbReference>
<name>A0A132AAD9_SARSC</name>
<gene>
    <name evidence="3" type="ORF">QR98_0059340</name>
    <name evidence="2" type="ORF">SSS_2925</name>
</gene>
<keyword evidence="1" id="KW-0732">Signal</keyword>
<dbReference type="PANTHER" id="PTHR33964:SF1">
    <property type="entry name" value="RE45066P"/>
    <property type="match status" value="1"/>
</dbReference>
<dbReference type="AlphaFoldDB" id="A0A132AAD9"/>
<proteinExistence type="predicted"/>
<dbReference type="PANTHER" id="PTHR33964">
    <property type="entry name" value="RE45066P-RELATED"/>
    <property type="match status" value="1"/>
</dbReference>
<dbReference type="VEuPathDB" id="VectorBase:SSCA008839"/>
<dbReference type="EnsemblMetazoa" id="SSS_2925s_mrna">
    <property type="protein sequence ID" value="KAF7495450.1"/>
    <property type="gene ID" value="SSS_2925"/>
</dbReference>
<evidence type="ECO:0000313" key="3">
    <source>
        <dbReference type="EMBL" id="KPM07440.1"/>
    </source>
</evidence>
<reference evidence="3 6" key="1">
    <citation type="journal article" date="2015" name="Parasit. Vectors">
        <title>Draft genome of the scabies mite.</title>
        <authorList>
            <person name="Rider S.D.Jr."/>
            <person name="Morgan M.S."/>
            <person name="Arlian L.G."/>
        </authorList>
    </citation>
    <scope>NUCLEOTIDE SEQUENCE [LARGE SCALE GENOMIC DNA]</scope>
    <source>
        <strain evidence="3">Arlian Lab</strain>
    </source>
</reference>
<reference evidence="2" key="3">
    <citation type="submission" date="2020-01" db="EMBL/GenBank/DDBJ databases">
        <authorList>
            <person name="Korhonen P.K.K."/>
            <person name="Guangxu M.G."/>
            <person name="Wang T.W."/>
            <person name="Stroehlein A.J.S."/>
            <person name="Young N.D."/>
            <person name="Ang C.-S.A."/>
            <person name="Fernando D.W.F."/>
            <person name="Lu H.L."/>
            <person name="Taylor S.T."/>
            <person name="Ehtesham M.E.M."/>
            <person name="Najaraj S.H.N."/>
            <person name="Harsha G.H.G."/>
            <person name="Madugundu A.M."/>
            <person name="Renuse S.R."/>
            <person name="Holt D.H."/>
            <person name="Pandey A.P."/>
            <person name="Papenfuss A.P."/>
            <person name="Gasser R.B.G."/>
            <person name="Fischer K.F."/>
        </authorList>
    </citation>
    <scope>NUCLEOTIDE SEQUENCE</scope>
    <source>
        <strain evidence="2">SSS_KF_BRIS2020</strain>
    </source>
</reference>
<sequence length="247" mass="28081">MGSSVPNFKMFSIILVLVIVSTLSQVECQYTKAKNCSVDAFDTSFANAYGHFGLESLSLPTTQSKLKQYCKAVAANKIFSKDFGERCLTGTSQTLLNLQVYNVDRINKPYCGKNGKKKEAFVRWSSCGNSAKPETKKCWDQMNEGMNNARKVPNTKSRIPIVCCQYYDWIECMKKAWKEDPNCDKEAREGYEQLVHKATVDSMNLICNRLEGDKSKCAKLYEEMPKKKPKNTRPTAITYIFDIFESL</sequence>
<feature type="chain" id="PRO_5007287564" evidence="1">
    <location>
        <begin position="29"/>
        <end position="247"/>
    </location>
</feature>
<dbReference type="EMBL" id="WVUK01000048">
    <property type="protein sequence ID" value="KAF7495450.1"/>
    <property type="molecule type" value="Genomic_DNA"/>
</dbReference>
<dbReference type="OMA" id="CMNTIGP"/>
<organism evidence="3 6">
    <name type="scientific">Sarcoptes scabiei</name>
    <name type="common">Itch mite</name>
    <name type="synonym">Acarus scabiei</name>
    <dbReference type="NCBI Taxonomy" id="52283"/>
    <lineage>
        <taxon>Eukaryota</taxon>
        <taxon>Metazoa</taxon>
        <taxon>Ecdysozoa</taxon>
        <taxon>Arthropoda</taxon>
        <taxon>Chelicerata</taxon>
        <taxon>Arachnida</taxon>
        <taxon>Acari</taxon>
        <taxon>Acariformes</taxon>
        <taxon>Sarcoptiformes</taxon>
        <taxon>Astigmata</taxon>
        <taxon>Psoroptidia</taxon>
        <taxon>Sarcoptoidea</taxon>
        <taxon>Sarcoptidae</taxon>
        <taxon>Sarcoptinae</taxon>
        <taxon>Sarcoptes</taxon>
    </lineage>
</organism>
<evidence type="ECO:0000313" key="5">
    <source>
        <dbReference type="Proteomes" id="UP000070412"/>
    </source>
</evidence>
<accession>A0A132AAD9</accession>
<dbReference type="OrthoDB" id="6490409at2759"/>
<protein>
    <submittedName>
        <fullName evidence="3 4">Uncharacterized protein</fullName>
    </submittedName>
</protein>
<keyword evidence="5" id="KW-1185">Reference proteome</keyword>
<feature type="signal peptide" evidence="1">
    <location>
        <begin position="1"/>
        <end position="28"/>
    </location>
</feature>
<evidence type="ECO:0000256" key="1">
    <source>
        <dbReference type="SAM" id="SignalP"/>
    </source>
</evidence>
<reference evidence="4" key="4">
    <citation type="submission" date="2022-06" db="UniProtKB">
        <authorList>
            <consortium name="EnsemblMetazoa"/>
        </authorList>
    </citation>
    <scope>IDENTIFICATION</scope>
</reference>
<reference evidence="5" key="2">
    <citation type="journal article" date="2020" name="PLoS Negl. Trop. Dis.">
        <title>High-quality nuclear genome for Sarcoptes scabiei-A critical resource for a neglected parasite.</title>
        <authorList>
            <person name="Korhonen P.K."/>
            <person name="Gasser R.B."/>
            <person name="Ma G."/>
            <person name="Wang T."/>
            <person name="Stroehlein A.J."/>
            <person name="Young N.D."/>
            <person name="Ang C.S."/>
            <person name="Fernando D.D."/>
            <person name="Lu H.C."/>
            <person name="Taylor S."/>
            <person name="Reynolds S.L."/>
            <person name="Mofiz E."/>
            <person name="Najaraj S.H."/>
            <person name="Gowda H."/>
            <person name="Madugundu A."/>
            <person name="Renuse S."/>
            <person name="Holt D."/>
            <person name="Pandey A."/>
            <person name="Papenfuss A.T."/>
            <person name="Fischer K."/>
        </authorList>
    </citation>
    <scope>NUCLEOTIDE SEQUENCE [LARGE SCALE GENOMIC DNA]</scope>
</reference>
<dbReference type="Proteomes" id="UP000070412">
    <property type="component" value="Unassembled WGS sequence"/>
</dbReference>
<evidence type="ECO:0000313" key="2">
    <source>
        <dbReference type="EMBL" id="KAF7495450.1"/>
    </source>
</evidence>
<evidence type="ECO:0000313" key="4">
    <source>
        <dbReference type="EnsemblMetazoa" id="KAF7495450.1"/>
    </source>
</evidence>
<dbReference type="EMBL" id="JXLN01011567">
    <property type="protein sequence ID" value="KPM07440.1"/>
    <property type="molecule type" value="Genomic_DNA"/>
</dbReference>
<evidence type="ECO:0000313" key="6">
    <source>
        <dbReference type="Proteomes" id="UP000616769"/>
    </source>
</evidence>